<dbReference type="Proteomes" id="UP000011087">
    <property type="component" value="Unassembled WGS sequence"/>
</dbReference>
<reference evidence="2 4" key="1">
    <citation type="journal article" date="2012" name="Nature">
        <title>Algal genomes reveal evolutionary mosaicism and the fate of nucleomorphs.</title>
        <authorList>
            <consortium name="DOE Joint Genome Institute"/>
            <person name="Curtis B.A."/>
            <person name="Tanifuji G."/>
            <person name="Burki F."/>
            <person name="Gruber A."/>
            <person name="Irimia M."/>
            <person name="Maruyama S."/>
            <person name="Arias M.C."/>
            <person name="Ball S.G."/>
            <person name="Gile G.H."/>
            <person name="Hirakawa Y."/>
            <person name="Hopkins J.F."/>
            <person name="Kuo A."/>
            <person name="Rensing S.A."/>
            <person name="Schmutz J."/>
            <person name="Symeonidi A."/>
            <person name="Elias M."/>
            <person name="Eveleigh R.J."/>
            <person name="Herman E.K."/>
            <person name="Klute M.J."/>
            <person name="Nakayama T."/>
            <person name="Obornik M."/>
            <person name="Reyes-Prieto A."/>
            <person name="Armbrust E.V."/>
            <person name="Aves S.J."/>
            <person name="Beiko R.G."/>
            <person name="Coutinho P."/>
            <person name="Dacks J.B."/>
            <person name="Durnford D.G."/>
            <person name="Fast N.M."/>
            <person name="Green B.R."/>
            <person name="Grisdale C.J."/>
            <person name="Hempel F."/>
            <person name="Henrissat B."/>
            <person name="Hoppner M.P."/>
            <person name="Ishida K."/>
            <person name="Kim E."/>
            <person name="Koreny L."/>
            <person name="Kroth P.G."/>
            <person name="Liu Y."/>
            <person name="Malik S.B."/>
            <person name="Maier U.G."/>
            <person name="McRose D."/>
            <person name="Mock T."/>
            <person name="Neilson J.A."/>
            <person name="Onodera N.T."/>
            <person name="Poole A.M."/>
            <person name="Pritham E.J."/>
            <person name="Richards T.A."/>
            <person name="Rocap G."/>
            <person name="Roy S.W."/>
            <person name="Sarai C."/>
            <person name="Schaack S."/>
            <person name="Shirato S."/>
            <person name="Slamovits C.H."/>
            <person name="Spencer D.F."/>
            <person name="Suzuki S."/>
            <person name="Worden A.Z."/>
            <person name="Zauner S."/>
            <person name="Barry K."/>
            <person name="Bell C."/>
            <person name="Bharti A.K."/>
            <person name="Crow J.A."/>
            <person name="Grimwood J."/>
            <person name="Kramer R."/>
            <person name="Lindquist E."/>
            <person name="Lucas S."/>
            <person name="Salamov A."/>
            <person name="McFadden G.I."/>
            <person name="Lane C.E."/>
            <person name="Keeling P.J."/>
            <person name="Gray M.W."/>
            <person name="Grigoriev I.V."/>
            <person name="Archibald J.M."/>
        </authorList>
    </citation>
    <scope>NUCLEOTIDE SEQUENCE</scope>
    <source>
        <strain evidence="2 4">CCMP2712</strain>
    </source>
</reference>
<accession>L1I9C4</accession>
<dbReference type="Pfam" id="PF01467">
    <property type="entry name" value="CTP_transf_like"/>
    <property type="match status" value="1"/>
</dbReference>
<protein>
    <recommendedName>
        <fullName evidence="1">Cytidyltransferase-like domain-containing protein</fullName>
    </recommendedName>
</protein>
<dbReference type="PANTHER" id="PTHR10695">
    <property type="entry name" value="DEPHOSPHO-COA KINASE-RELATED"/>
    <property type="match status" value="1"/>
</dbReference>
<dbReference type="OrthoDB" id="27911at2759"/>
<dbReference type="InterPro" id="IPR014729">
    <property type="entry name" value="Rossmann-like_a/b/a_fold"/>
</dbReference>
<gene>
    <name evidence="2" type="ORF">GUITHDRAFT_81952</name>
</gene>
<evidence type="ECO:0000313" key="4">
    <source>
        <dbReference type="Proteomes" id="UP000011087"/>
    </source>
</evidence>
<sequence>MLLPPGNFQHVVLGGTFDRIHAGHKLLLSMTCVCASERVLIGVSTGPLLEGKTMRDVMQPFEQRQVRLLQLLQSLRDSVRYEIVPISDPFGPSIVDEQLQCIVVSRETERGGHSVNKRRVDRNLNELVVDVVDLVGPEDADDSNKMSSTMLRR</sequence>
<dbReference type="eggNOG" id="KOG3351">
    <property type="taxonomic scope" value="Eukaryota"/>
</dbReference>
<dbReference type="EMBL" id="JH993169">
    <property type="protein sequence ID" value="EKX32841.1"/>
    <property type="molecule type" value="Genomic_DNA"/>
</dbReference>
<dbReference type="EnsemblProtists" id="EKX32841">
    <property type="protein sequence ID" value="EKX32841"/>
    <property type="gene ID" value="GUITHDRAFT_81952"/>
</dbReference>
<feature type="non-terminal residue" evidence="2">
    <location>
        <position position="153"/>
    </location>
</feature>
<reference evidence="4" key="2">
    <citation type="submission" date="2012-11" db="EMBL/GenBank/DDBJ databases">
        <authorList>
            <person name="Kuo A."/>
            <person name="Curtis B.A."/>
            <person name="Tanifuji G."/>
            <person name="Burki F."/>
            <person name="Gruber A."/>
            <person name="Irimia M."/>
            <person name="Maruyama S."/>
            <person name="Arias M.C."/>
            <person name="Ball S.G."/>
            <person name="Gile G.H."/>
            <person name="Hirakawa Y."/>
            <person name="Hopkins J.F."/>
            <person name="Rensing S.A."/>
            <person name="Schmutz J."/>
            <person name="Symeonidi A."/>
            <person name="Elias M."/>
            <person name="Eveleigh R.J."/>
            <person name="Herman E.K."/>
            <person name="Klute M.J."/>
            <person name="Nakayama T."/>
            <person name="Obornik M."/>
            <person name="Reyes-Prieto A."/>
            <person name="Armbrust E.V."/>
            <person name="Aves S.J."/>
            <person name="Beiko R.G."/>
            <person name="Coutinho P."/>
            <person name="Dacks J.B."/>
            <person name="Durnford D.G."/>
            <person name="Fast N.M."/>
            <person name="Green B.R."/>
            <person name="Grisdale C."/>
            <person name="Hempe F."/>
            <person name="Henrissat B."/>
            <person name="Hoppner M.P."/>
            <person name="Ishida K.-I."/>
            <person name="Kim E."/>
            <person name="Koreny L."/>
            <person name="Kroth P.G."/>
            <person name="Liu Y."/>
            <person name="Malik S.-B."/>
            <person name="Maier U.G."/>
            <person name="McRose D."/>
            <person name="Mock T."/>
            <person name="Neilson J.A."/>
            <person name="Onodera N.T."/>
            <person name="Poole A.M."/>
            <person name="Pritham E.J."/>
            <person name="Richards T.A."/>
            <person name="Rocap G."/>
            <person name="Roy S.W."/>
            <person name="Sarai C."/>
            <person name="Schaack S."/>
            <person name="Shirato S."/>
            <person name="Slamovits C.H."/>
            <person name="Spencer D.F."/>
            <person name="Suzuki S."/>
            <person name="Worden A.Z."/>
            <person name="Zauner S."/>
            <person name="Barry K."/>
            <person name="Bell C."/>
            <person name="Bharti A.K."/>
            <person name="Crow J.A."/>
            <person name="Grimwood J."/>
            <person name="Kramer R."/>
            <person name="Lindquist E."/>
            <person name="Lucas S."/>
            <person name="Salamov A."/>
            <person name="McFadden G.I."/>
            <person name="Lane C.E."/>
            <person name="Keeling P.J."/>
            <person name="Gray M.W."/>
            <person name="Grigoriev I.V."/>
            <person name="Archibald J.M."/>
        </authorList>
    </citation>
    <scope>NUCLEOTIDE SEQUENCE</scope>
    <source>
        <strain evidence="4">CCMP2712</strain>
    </source>
</reference>
<feature type="domain" description="Cytidyltransferase-like" evidence="1">
    <location>
        <begin position="12"/>
        <end position="153"/>
    </location>
</feature>
<dbReference type="PANTHER" id="PTHR10695:SF46">
    <property type="entry name" value="BIFUNCTIONAL COENZYME A SYNTHASE-RELATED"/>
    <property type="match status" value="1"/>
</dbReference>
<dbReference type="Gene3D" id="3.40.50.620">
    <property type="entry name" value="HUPs"/>
    <property type="match status" value="1"/>
</dbReference>
<dbReference type="FunFam" id="3.40.50.620:FF:000089">
    <property type="entry name" value="Bifunctional coenzyme A synthase"/>
    <property type="match status" value="1"/>
</dbReference>
<evidence type="ECO:0000313" key="3">
    <source>
        <dbReference type="EnsemblProtists" id="EKX32841"/>
    </source>
</evidence>
<dbReference type="GO" id="GO:0004140">
    <property type="term" value="F:dephospho-CoA kinase activity"/>
    <property type="evidence" value="ECO:0007669"/>
    <property type="project" value="TreeGrafter"/>
</dbReference>
<reference evidence="3" key="3">
    <citation type="submission" date="2016-03" db="UniProtKB">
        <authorList>
            <consortium name="EnsemblProtists"/>
        </authorList>
    </citation>
    <scope>IDENTIFICATION</scope>
</reference>
<dbReference type="AlphaFoldDB" id="L1I9C4"/>
<dbReference type="GeneID" id="17289569"/>
<dbReference type="SUPFAM" id="SSF52374">
    <property type="entry name" value="Nucleotidylyl transferase"/>
    <property type="match status" value="1"/>
</dbReference>
<dbReference type="KEGG" id="gtt:GUITHDRAFT_81952"/>
<keyword evidence="4" id="KW-1185">Reference proteome</keyword>
<dbReference type="HOGENOM" id="CLU_035272_4_1_1"/>
<organism evidence="2">
    <name type="scientific">Guillardia theta (strain CCMP2712)</name>
    <name type="common">Cryptophyte</name>
    <dbReference type="NCBI Taxonomy" id="905079"/>
    <lineage>
        <taxon>Eukaryota</taxon>
        <taxon>Cryptophyceae</taxon>
        <taxon>Pyrenomonadales</taxon>
        <taxon>Geminigeraceae</taxon>
        <taxon>Guillardia</taxon>
    </lineage>
</organism>
<evidence type="ECO:0000259" key="1">
    <source>
        <dbReference type="Pfam" id="PF01467"/>
    </source>
</evidence>
<dbReference type="RefSeq" id="XP_005819821.1">
    <property type="nucleotide sequence ID" value="XM_005819764.1"/>
</dbReference>
<name>L1I9C4_GUITC</name>
<dbReference type="NCBIfam" id="NF001985">
    <property type="entry name" value="PRK00777.1"/>
    <property type="match status" value="1"/>
</dbReference>
<proteinExistence type="predicted"/>
<dbReference type="OMA" id="APHEQAV"/>
<dbReference type="PaxDb" id="55529-EKX32841"/>
<dbReference type="STRING" id="905079.L1I9C4"/>
<evidence type="ECO:0000313" key="2">
    <source>
        <dbReference type="EMBL" id="EKX32841.1"/>
    </source>
</evidence>
<dbReference type="InterPro" id="IPR004821">
    <property type="entry name" value="Cyt_trans-like"/>
</dbReference>
<dbReference type="GO" id="GO:0015937">
    <property type="term" value="P:coenzyme A biosynthetic process"/>
    <property type="evidence" value="ECO:0007669"/>
    <property type="project" value="TreeGrafter"/>
</dbReference>